<evidence type="ECO:0000313" key="2">
    <source>
        <dbReference type="Proteomes" id="UP000617634"/>
    </source>
</evidence>
<dbReference type="AlphaFoldDB" id="A0A931HFH4"/>
<evidence type="ECO:0000313" key="1">
    <source>
        <dbReference type="EMBL" id="MBH0115160.1"/>
    </source>
</evidence>
<evidence type="ECO:0008006" key="3">
    <source>
        <dbReference type="Google" id="ProtNLM"/>
    </source>
</evidence>
<protein>
    <recommendedName>
        <fullName evidence="3">Abi-like protein</fullName>
    </recommendedName>
</protein>
<organism evidence="1 2">
    <name type="scientific">Novosphingobium aureum</name>
    <dbReference type="NCBI Taxonomy" id="2792964"/>
    <lineage>
        <taxon>Bacteria</taxon>
        <taxon>Pseudomonadati</taxon>
        <taxon>Pseudomonadota</taxon>
        <taxon>Alphaproteobacteria</taxon>
        <taxon>Sphingomonadales</taxon>
        <taxon>Sphingomonadaceae</taxon>
        <taxon>Novosphingobium</taxon>
    </lineage>
</organism>
<name>A0A931HFH4_9SPHN</name>
<comment type="caution">
    <text evidence="1">The sequence shown here is derived from an EMBL/GenBank/DDBJ whole genome shotgun (WGS) entry which is preliminary data.</text>
</comment>
<sequence length="220" mass="24944">MPFTPAELQDLPEVISAPRFATYLQAKGNDREQALELYEWNLDISSALIVPLQVCEVAVRNGIAEAIEAVHGANWPWNNGFIRSLPRPKSRFRYNPADDLQACARKLPTTGKIIAELKFAFWENIFTVGQDSRLWNAHFRAVFPGAPAGLSVAQCRRQAYADLQGIRHLRNRIAHHEPVFTRNLDDDYQRIHDMISWRSPTAAAWMDGKQNVTALIAQKP</sequence>
<gene>
    <name evidence="1" type="ORF">I5E68_19640</name>
</gene>
<dbReference type="EMBL" id="JADZGI010000010">
    <property type="protein sequence ID" value="MBH0115160.1"/>
    <property type="molecule type" value="Genomic_DNA"/>
</dbReference>
<dbReference type="Proteomes" id="UP000617634">
    <property type="component" value="Unassembled WGS sequence"/>
</dbReference>
<dbReference type="RefSeq" id="WP_197167367.1">
    <property type="nucleotide sequence ID" value="NZ_JADZGI010000010.1"/>
</dbReference>
<reference evidence="1" key="1">
    <citation type="submission" date="2020-11" db="EMBL/GenBank/DDBJ databases">
        <title>Novosphingobium aureum sp. nov., a marine bacterium isolated from sediment of a salt flat.</title>
        <authorList>
            <person name="Yoo Y."/>
            <person name="Kim J.-J."/>
        </authorList>
    </citation>
    <scope>NUCLEOTIDE SEQUENCE</scope>
    <source>
        <strain evidence="1">YJ-S2-02</strain>
    </source>
</reference>
<proteinExistence type="predicted"/>
<accession>A0A931HFH4</accession>
<keyword evidence="2" id="KW-1185">Reference proteome</keyword>